<organism evidence="1 2">
    <name type="scientific">Acinetobacter rongchengensis</name>
    <dbReference type="NCBI Taxonomy" id="2419601"/>
    <lineage>
        <taxon>Bacteria</taxon>
        <taxon>Pseudomonadati</taxon>
        <taxon>Pseudomonadota</taxon>
        <taxon>Gammaproteobacteria</taxon>
        <taxon>Moraxellales</taxon>
        <taxon>Moraxellaceae</taxon>
        <taxon>Acinetobacter</taxon>
    </lineage>
</organism>
<protein>
    <submittedName>
        <fullName evidence="1">DUF333 domain-containing protein</fullName>
    </submittedName>
</protein>
<dbReference type="AlphaFoldDB" id="A0A3A8EDE4"/>
<evidence type="ECO:0000313" key="1">
    <source>
        <dbReference type="EMBL" id="RKG32972.1"/>
    </source>
</evidence>
<dbReference type="RefSeq" id="WP_120385318.1">
    <property type="nucleotide sequence ID" value="NZ_RAXT01000088.1"/>
</dbReference>
<name>A0A3A8EDE4_9GAMM</name>
<dbReference type="OrthoDB" id="148878at2"/>
<dbReference type="PANTHER" id="PTHR38008">
    <property type="entry name" value="HEMOLYSIN-RELATED"/>
    <property type="match status" value="1"/>
</dbReference>
<evidence type="ECO:0000313" key="2">
    <source>
        <dbReference type="Proteomes" id="UP000280405"/>
    </source>
</evidence>
<keyword evidence="2" id="KW-1185">Reference proteome</keyword>
<gene>
    <name evidence="1" type="ORF">D7V20_18120</name>
</gene>
<dbReference type="Proteomes" id="UP000280405">
    <property type="component" value="Unassembled WGS sequence"/>
</dbReference>
<dbReference type="Pfam" id="PF11720">
    <property type="entry name" value="Inhibitor_I78"/>
    <property type="match status" value="1"/>
</dbReference>
<reference evidence="1 2" key="1">
    <citation type="submission" date="2018-09" db="EMBL/GenBank/DDBJ databases">
        <title>The draft genome of Acinetobacter spp. strains.</title>
        <authorList>
            <person name="Qin J."/>
            <person name="Feng Y."/>
            <person name="Zong Z."/>
        </authorList>
    </citation>
    <scope>NUCLEOTIDE SEQUENCE [LARGE SCALE GENOMIC DNA]</scope>
    <source>
        <strain evidence="1 2">WCHAc060115</strain>
    </source>
</reference>
<proteinExistence type="predicted"/>
<dbReference type="Gene3D" id="3.30.10.10">
    <property type="entry name" value="Trypsin Inhibitor V, subunit A"/>
    <property type="match status" value="1"/>
</dbReference>
<dbReference type="InterPro" id="IPR021719">
    <property type="entry name" value="Prot_inh_I78"/>
</dbReference>
<comment type="caution">
    <text evidence="1">The sequence shown here is derived from an EMBL/GenBank/DDBJ whole genome shotgun (WGS) entry which is preliminary data.</text>
</comment>
<dbReference type="PANTHER" id="PTHR38008:SF2">
    <property type="entry name" value="HEMOLYSIN"/>
    <property type="match status" value="1"/>
</dbReference>
<sequence length="144" mass="15722">MKNIAFLSIIVTSLSACSSIQSNESNSTKLGLANPASQYCIEQGGKLEIVKESNGEVGYCHLKNGEKVEEWTLFRQSQTQCVADQAAKLVGQTGLTDEQIKQSTKAQVVRRVAPNQPVTMDYREDRVTVSIEPITKIITQATCG</sequence>
<dbReference type="InterPro" id="IPR005590">
    <property type="entry name" value="DUF333"/>
</dbReference>
<accession>A0A3A8EDE4</accession>
<dbReference type="Pfam" id="PF03891">
    <property type="entry name" value="DUF333"/>
    <property type="match status" value="1"/>
</dbReference>
<dbReference type="PROSITE" id="PS51257">
    <property type="entry name" value="PROKAR_LIPOPROTEIN"/>
    <property type="match status" value="1"/>
</dbReference>
<dbReference type="EMBL" id="RAXT01000088">
    <property type="protein sequence ID" value="RKG32972.1"/>
    <property type="molecule type" value="Genomic_DNA"/>
</dbReference>